<dbReference type="HOGENOM" id="CLU_054750_5_6_5"/>
<feature type="transmembrane region" description="Helical" evidence="8">
    <location>
        <begin position="231"/>
        <end position="250"/>
    </location>
</feature>
<comment type="caution">
    <text evidence="9">The sequence shown here is derived from an EMBL/GenBank/DDBJ whole genome shotgun (WGS) entry which is preliminary data.</text>
</comment>
<proteinExistence type="inferred from homology"/>
<evidence type="ECO:0000313" key="9">
    <source>
        <dbReference type="EMBL" id="EXL04931.1"/>
    </source>
</evidence>
<keyword evidence="5 8" id="KW-0812">Transmembrane</keyword>
<feature type="transmembrane region" description="Helical" evidence="8">
    <location>
        <begin position="7"/>
        <end position="36"/>
    </location>
</feature>
<accession>A0A011UFL5</accession>
<comment type="similarity">
    <text evidence="2 8">Belongs to the 4-toluene sulfonate uptake permease (TSUP) (TC 2.A.102) family.</text>
</comment>
<feature type="transmembrane region" description="Helical" evidence="8">
    <location>
        <begin position="200"/>
        <end position="219"/>
    </location>
</feature>
<keyword evidence="4 8" id="KW-1003">Cell membrane</keyword>
<dbReference type="RefSeq" id="WP_035028084.1">
    <property type="nucleotide sequence ID" value="NZ_KK073892.1"/>
</dbReference>
<dbReference type="EMBL" id="JENY01000020">
    <property type="protein sequence ID" value="EXL04931.1"/>
    <property type="molecule type" value="Genomic_DNA"/>
</dbReference>
<reference evidence="9 10" key="1">
    <citation type="submission" date="2014-02" db="EMBL/GenBank/DDBJ databases">
        <title>Aquamicrobium defluvii Genome sequencing.</title>
        <authorList>
            <person name="Wang X."/>
        </authorList>
    </citation>
    <scope>NUCLEOTIDE SEQUENCE [LARGE SCALE GENOMIC DNA]</scope>
    <source>
        <strain evidence="9 10">W13Z1</strain>
    </source>
</reference>
<feature type="transmembrane region" description="Helical" evidence="8">
    <location>
        <begin position="169"/>
        <end position="188"/>
    </location>
</feature>
<feature type="transmembrane region" description="Helical" evidence="8">
    <location>
        <begin position="99"/>
        <end position="117"/>
    </location>
</feature>
<organism evidence="9 10">
    <name type="scientific">Aquamicrobium defluvii</name>
    <dbReference type="NCBI Taxonomy" id="69279"/>
    <lineage>
        <taxon>Bacteria</taxon>
        <taxon>Pseudomonadati</taxon>
        <taxon>Pseudomonadota</taxon>
        <taxon>Alphaproteobacteria</taxon>
        <taxon>Hyphomicrobiales</taxon>
        <taxon>Phyllobacteriaceae</taxon>
        <taxon>Aquamicrobium</taxon>
    </lineage>
</organism>
<dbReference type="Pfam" id="PF01925">
    <property type="entry name" value="TauE"/>
    <property type="match status" value="1"/>
</dbReference>
<sequence>MNAQFLIWLIAGAAAGGFVSGLAGFGTALFTLVFWLKVMPPQQAVAIVLIMSVTSGLQGVYLVRHAIVAERWRLLRFLLPALIGVPIGIALLGYVDARALKLVIGAFMLLYGTFFIARRSLPVFERRTHAADIVVGHLSGILGGAASLSGALPTMWCALRPWTKAEQRAVLQPFSVVVLAVTATILAIKGAYNTETLMPIGIALPITLLSTQLGITVYWRLEDKRFKRLLIGLMFVSGLSIVLGEIVSLGT</sequence>
<dbReference type="GO" id="GO:0005886">
    <property type="term" value="C:plasma membrane"/>
    <property type="evidence" value="ECO:0007669"/>
    <property type="project" value="UniProtKB-SubCell"/>
</dbReference>
<feature type="transmembrane region" description="Helical" evidence="8">
    <location>
        <begin position="42"/>
        <end position="62"/>
    </location>
</feature>
<dbReference type="InterPro" id="IPR052017">
    <property type="entry name" value="TSUP"/>
</dbReference>
<evidence type="ECO:0000256" key="4">
    <source>
        <dbReference type="ARBA" id="ARBA00022475"/>
    </source>
</evidence>
<evidence type="ECO:0000256" key="8">
    <source>
        <dbReference type="RuleBase" id="RU363041"/>
    </source>
</evidence>
<evidence type="ECO:0000256" key="3">
    <source>
        <dbReference type="ARBA" id="ARBA00022448"/>
    </source>
</evidence>
<keyword evidence="6 8" id="KW-1133">Transmembrane helix</keyword>
<evidence type="ECO:0000256" key="5">
    <source>
        <dbReference type="ARBA" id="ARBA00022692"/>
    </source>
</evidence>
<protein>
    <recommendedName>
        <fullName evidence="8">Probable membrane transporter protein</fullName>
    </recommendedName>
</protein>
<dbReference type="Proteomes" id="UP000019849">
    <property type="component" value="Unassembled WGS sequence"/>
</dbReference>
<evidence type="ECO:0000256" key="7">
    <source>
        <dbReference type="ARBA" id="ARBA00023136"/>
    </source>
</evidence>
<dbReference type="PATRIC" id="fig|69279.3.peg.3009"/>
<dbReference type="eggNOG" id="COG0730">
    <property type="taxonomic scope" value="Bacteria"/>
</dbReference>
<dbReference type="PANTHER" id="PTHR30269">
    <property type="entry name" value="TRANSMEMBRANE PROTEIN YFCA"/>
    <property type="match status" value="1"/>
</dbReference>
<gene>
    <name evidence="9" type="ORF">BG36_09560</name>
</gene>
<evidence type="ECO:0000256" key="2">
    <source>
        <dbReference type="ARBA" id="ARBA00009142"/>
    </source>
</evidence>
<feature type="transmembrane region" description="Helical" evidence="8">
    <location>
        <begin position="74"/>
        <end position="93"/>
    </location>
</feature>
<evidence type="ECO:0000256" key="1">
    <source>
        <dbReference type="ARBA" id="ARBA00004651"/>
    </source>
</evidence>
<dbReference type="InterPro" id="IPR002781">
    <property type="entry name" value="TM_pro_TauE-like"/>
</dbReference>
<evidence type="ECO:0000256" key="6">
    <source>
        <dbReference type="ARBA" id="ARBA00022989"/>
    </source>
</evidence>
<name>A0A011UFL5_9HYPH</name>
<comment type="subcellular location">
    <subcellularLocation>
        <location evidence="1 8">Cell membrane</location>
        <topology evidence="1 8">Multi-pass membrane protein</topology>
    </subcellularLocation>
</comment>
<keyword evidence="7 8" id="KW-0472">Membrane</keyword>
<evidence type="ECO:0000313" key="10">
    <source>
        <dbReference type="Proteomes" id="UP000019849"/>
    </source>
</evidence>
<keyword evidence="3" id="KW-0813">Transport</keyword>
<dbReference type="AlphaFoldDB" id="A0A011UFL5"/>
<dbReference type="PANTHER" id="PTHR30269:SF37">
    <property type="entry name" value="MEMBRANE TRANSPORTER PROTEIN"/>
    <property type="match status" value="1"/>
</dbReference>